<dbReference type="PANTHER" id="PTHR30329:SF21">
    <property type="entry name" value="LIPOPROTEIN YIAD-RELATED"/>
    <property type="match status" value="1"/>
</dbReference>
<evidence type="ECO:0000313" key="7">
    <source>
        <dbReference type="EMBL" id="MBS9720707.1"/>
    </source>
</evidence>
<dbReference type="InterPro" id="IPR006664">
    <property type="entry name" value="OMP_bac"/>
</dbReference>
<dbReference type="RefSeq" id="WP_213984374.1">
    <property type="nucleotide sequence ID" value="NZ_JAFMNX010000002.1"/>
</dbReference>
<dbReference type="InterPro" id="IPR050330">
    <property type="entry name" value="Bact_OuterMem_StrucFunc"/>
</dbReference>
<dbReference type="PRINTS" id="PR01021">
    <property type="entry name" value="OMPADOMAIN"/>
</dbReference>
<protein>
    <submittedName>
        <fullName evidence="7">OmpA family protein</fullName>
    </submittedName>
</protein>
<evidence type="ECO:0000256" key="4">
    <source>
        <dbReference type="PROSITE-ProRule" id="PRU00473"/>
    </source>
</evidence>
<dbReference type="InterPro" id="IPR006665">
    <property type="entry name" value="OmpA-like"/>
</dbReference>
<evidence type="ECO:0000256" key="3">
    <source>
        <dbReference type="ARBA" id="ARBA00023237"/>
    </source>
</evidence>
<feature type="transmembrane region" description="Helical" evidence="5">
    <location>
        <begin position="20"/>
        <end position="40"/>
    </location>
</feature>
<feature type="transmembrane region" description="Helical" evidence="5">
    <location>
        <begin position="78"/>
        <end position="96"/>
    </location>
</feature>
<evidence type="ECO:0000313" key="8">
    <source>
        <dbReference type="Proteomes" id="UP001297272"/>
    </source>
</evidence>
<sequence>MSDRPAKAGRFGFCEGKGTALRLIVATTVAGALLLGACTTDPYTGEQKISNTAGGAALGAGIGALGGMLAGGNDRRNALIGAGIGALAGGAVGSYMDRQEAELRAQLQGSGVSVSRQGDRIVLNMPSNITFATDQDSVMPGFYGTLNAVGLVLKKYNQTIVDVNGHTDSTGSDSHNYALSQRRAGSVADYLGAQGVDPRRFAVNGYGETQPIASNATEAGRAQNRRVEIYLTPIT</sequence>
<dbReference type="Proteomes" id="UP001297272">
    <property type="component" value="Unassembled WGS sequence"/>
</dbReference>
<keyword evidence="8" id="KW-1185">Reference proteome</keyword>
<dbReference type="InterPro" id="IPR036737">
    <property type="entry name" value="OmpA-like_sf"/>
</dbReference>
<keyword evidence="5" id="KW-1133">Transmembrane helix</keyword>
<dbReference type="Gene3D" id="3.30.1330.60">
    <property type="entry name" value="OmpA-like domain"/>
    <property type="match status" value="1"/>
</dbReference>
<feature type="domain" description="OmpA-like" evidence="6">
    <location>
        <begin position="118"/>
        <end position="235"/>
    </location>
</feature>
<organism evidence="7 8">
    <name type="scientific">Tianweitania aestuarii</name>
    <dbReference type="NCBI Taxonomy" id="2814886"/>
    <lineage>
        <taxon>Bacteria</taxon>
        <taxon>Pseudomonadati</taxon>
        <taxon>Pseudomonadota</taxon>
        <taxon>Alphaproteobacteria</taxon>
        <taxon>Hyphomicrobiales</taxon>
        <taxon>Phyllobacteriaceae</taxon>
        <taxon>Tianweitania</taxon>
    </lineage>
</organism>
<feature type="transmembrane region" description="Helical" evidence="5">
    <location>
        <begin position="52"/>
        <end position="72"/>
    </location>
</feature>
<dbReference type="Pfam" id="PF00691">
    <property type="entry name" value="OmpA"/>
    <property type="match status" value="1"/>
</dbReference>
<comment type="caution">
    <text evidence="7">The sequence shown here is derived from an EMBL/GenBank/DDBJ whole genome shotgun (WGS) entry which is preliminary data.</text>
</comment>
<dbReference type="CDD" id="cd07185">
    <property type="entry name" value="OmpA_C-like"/>
    <property type="match status" value="1"/>
</dbReference>
<dbReference type="SUPFAM" id="SSF103088">
    <property type="entry name" value="OmpA-like"/>
    <property type="match status" value="1"/>
</dbReference>
<proteinExistence type="predicted"/>
<dbReference type="PRINTS" id="PR01023">
    <property type="entry name" value="NAFLGMOTY"/>
</dbReference>
<evidence type="ECO:0000256" key="2">
    <source>
        <dbReference type="ARBA" id="ARBA00023136"/>
    </source>
</evidence>
<dbReference type="PROSITE" id="PS51123">
    <property type="entry name" value="OMPA_2"/>
    <property type="match status" value="1"/>
</dbReference>
<evidence type="ECO:0000256" key="5">
    <source>
        <dbReference type="SAM" id="Phobius"/>
    </source>
</evidence>
<keyword evidence="3" id="KW-0998">Cell outer membrane</keyword>
<dbReference type="InterPro" id="IPR027367">
    <property type="entry name" value="Gly-zipper_YMGG"/>
</dbReference>
<keyword evidence="5" id="KW-0812">Transmembrane</keyword>
<name>A0ABS5RWN3_9HYPH</name>
<reference evidence="7 8" key="1">
    <citation type="submission" date="2021-03" db="EMBL/GenBank/DDBJ databases">
        <title>Tianweitania aestuarii sp. nov., isolated from a tidal flat.</title>
        <authorList>
            <person name="Park S."/>
            <person name="Yoon J.-H."/>
        </authorList>
    </citation>
    <scope>NUCLEOTIDE SEQUENCE [LARGE SCALE GENOMIC DNA]</scope>
    <source>
        <strain evidence="7 8">BSSL-BM11</strain>
    </source>
</reference>
<evidence type="ECO:0000259" key="6">
    <source>
        <dbReference type="PROSITE" id="PS51123"/>
    </source>
</evidence>
<dbReference type="Pfam" id="PF13441">
    <property type="entry name" value="Gly-zipper_YMGG"/>
    <property type="match status" value="1"/>
</dbReference>
<gene>
    <name evidence="7" type="ORF">JYU29_08415</name>
</gene>
<keyword evidence="2 4" id="KW-0472">Membrane</keyword>
<comment type="subcellular location">
    <subcellularLocation>
        <location evidence="1">Cell outer membrane</location>
    </subcellularLocation>
</comment>
<evidence type="ECO:0000256" key="1">
    <source>
        <dbReference type="ARBA" id="ARBA00004442"/>
    </source>
</evidence>
<accession>A0ABS5RWN3</accession>
<dbReference type="PANTHER" id="PTHR30329">
    <property type="entry name" value="STATOR ELEMENT OF FLAGELLAR MOTOR COMPLEX"/>
    <property type="match status" value="1"/>
</dbReference>
<dbReference type="EMBL" id="JAFMNX010000002">
    <property type="protein sequence ID" value="MBS9720707.1"/>
    <property type="molecule type" value="Genomic_DNA"/>
</dbReference>